<sequence length="68" mass="7826">MFPMTELDIAVNKNERETSLDCFVNWVFSGAKLDVGKRIIPSSNCQNDMEIKEHINRCESGMRVKVLH</sequence>
<gene>
    <name evidence="1" type="ORF">ABQG71_17900</name>
</gene>
<proteinExistence type="predicted"/>
<evidence type="ECO:0000313" key="2">
    <source>
        <dbReference type="Proteomes" id="UP001467674"/>
    </source>
</evidence>
<keyword evidence="2" id="KW-1185">Reference proteome</keyword>
<reference evidence="1 2" key="1">
    <citation type="submission" date="2024-06" db="EMBL/GenBank/DDBJ databases">
        <title>Construction of an artificial bacterial consortium using nitrogen cycle bacteria from Cuatro Cienegas Basin and a mangrove forest.</title>
        <authorList>
            <person name="Aguilera-Najera D."/>
            <person name="Marquez-Cianci L."/>
            <person name="Martinez-Perez E."/>
            <person name="Rosas-Barrera M."/>
            <person name="Rodriguez-Cruz U.E."/>
            <person name="Tapia-Lopez R."/>
            <person name="Eguiarte L.E."/>
            <person name="Souza-Saldivar V."/>
        </authorList>
    </citation>
    <scope>NUCLEOTIDE SEQUENCE [LARGE SCALE GENOMIC DNA]</scope>
    <source>
        <strain evidence="1 2">S14-15</strain>
    </source>
</reference>
<accession>A0ABV1SAA1</accession>
<evidence type="ECO:0000313" key="1">
    <source>
        <dbReference type="EMBL" id="MER3123039.1"/>
    </source>
</evidence>
<dbReference type="EMBL" id="JBEOME010000012">
    <property type="protein sequence ID" value="MER3123039.1"/>
    <property type="molecule type" value="Genomic_DNA"/>
</dbReference>
<protein>
    <submittedName>
        <fullName evidence="1">Uncharacterized protein</fullName>
    </submittedName>
</protein>
<comment type="caution">
    <text evidence="1">The sequence shown here is derived from an EMBL/GenBank/DDBJ whole genome shotgun (WGS) entry which is preliminary data.</text>
</comment>
<dbReference type="RefSeq" id="WP_171465508.1">
    <property type="nucleotide sequence ID" value="NZ_JBEOME010000012.1"/>
</dbReference>
<dbReference type="Proteomes" id="UP001467674">
    <property type="component" value="Unassembled WGS sequence"/>
</dbReference>
<name>A0ABV1SAA1_BACAB</name>
<organism evidence="1 2">
    <name type="scientific">Bacillus altitudinis</name>
    <dbReference type="NCBI Taxonomy" id="293387"/>
    <lineage>
        <taxon>Bacteria</taxon>
        <taxon>Bacillati</taxon>
        <taxon>Bacillota</taxon>
        <taxon>Bacilli</taxon>
        <taxon>Bacillales</taxon>
        <taxon>Bacillaceae</taxon>
        <taxon>Bacillus</taxon>
    </lineage>
</organism>